<dbReference type="InterPro" id="IPR004843">
    <property type="entry name" value="Calcineurin-like_PHP"/>
</dbReference>
<dbReference type="Proteomes" id="UP001205185">
    <property type="component" value="Unassembled WGS sequence"/>
</dbReference>
<evidence type="ECO:0000313" key="5">
    <source>
        <dbReference type="EMBL" id="MCP2273020.1"/>
    </source>
</evidence>
<dbReference type="InterPro" id="IPR029052">
    <property type="entry name" value="Metallo-depent_PP-like"/>
</dbReference>
<dbReference type="SUPFAM" id="SSF56300">
    <property type="entry name" value="Metallo-dependent phosphatases"/>
    <property type="match status" value="1"/>
</dbReference>
<keyword evidence="3" id="KW-0472">Membrane</keyword>
<feature type="domain" description="Calcineurin-like phosphoesterase" evidence="4">
    <location>
        <begin position="158"/>
        <end position="320"/>
    </location>
</feature>
<keyword evidence="3" id="KW-0812">Transmembrane</keyword>
<feature type="transmembrane region" description="Helical" evidence="3">
    <location>
        <begin position="6"/>
        <end position="22"/>
    </location>
</feature>
<reference evidence="5 6" key="1">
    <citation type="submission" date="2022-06" db="EMBL/GenBank/DDBJ databases">
        <title>Genomic Encyclopedia of Archaeal and Bacterial Type Strains, Phase II (KMG-II): from individual species to whole genera.</title>
        <authorList>
            <person name="Goeker M."/>
        </authorList>
    </citation>
    <scope>NUCLEOTIDE SEQUENCE [LARGE SCALE GENOMIC DNA]</scope>
    <source>
        <strain evidence="5 6">DSM 44255</strain>
    </source>
</reference>
<keyword evidence="2" id="KW-0378">Hydrolase</keyword>
<dbReference type="PANTHER" id="PTHR31302">
    <property type="entry name" value="TRANSMEMBRANE PROTEIN WITH METALLOPHOSPHOESTERASE DOMAIN-RELATED"/>
    <property type="match status" value="1"/>
</dbReference>
<evidence type="ECO:0000256" key="2">
    <source>
        <dbReference type="ARBA" id="ARBA00022801"/>
    </source>
</evidence>
<keyword evidence="6" id="KW-1185">Reference proteome</keyword>
<comment type="caution">
    <text evidence="5">The sequence shown here is derived from an EMBL/GenBank/DDBJ whole genome shotgun (WGS) entry which is preliminary data.</text>
</comment>
<evidence type="ECO:0000256" key="1">
    <source>
        <dbReference type="ARBA" id="ARBA00022723"/>
    </source>
</evidence>
<organism evidence="5 6">
    <name type="scientific">Actinokineospora diospyrosa</name>
    <dbReference type="NCBI Taxonomy" id="103728"/>
    <lineage>
        <taxon>Bacteria</taxon>
        <taxon>Bacillati</taxon>
        <taxon>Actinomycetota</taxon>
        <taxon>Actinomycetes</taxon>
        <taxon>Pseudonocardiales</taxon>
        <taxon>Pseudonocardiaceae</taxon>
        <taxon>Actinokineospora</taxon>
    </lineage>
</organism>
<dbReference type="EMBL" id="JAMTCO010000015">
    <property type="protein sequence ID" value="MCP2273020.1"/>
    <property type="molecule type" value="Genomic_DNA"/>
</dbReference>
<feature type="transmembrane region" description="Helical" evidence="3">
    <location>
        <begin position="34"/>
        <end position="56"/>
    </location>
</feature>
<name>A0ABT1IK43_9PSEU</name>
<feature type="transmembrane region" description="Helical" evidence="3">
    <location>
        <begin position="115"/>
        <end position="137"/>
    </location>
</feature>
<evidence type="ECO:0000259" key="4">
    <source>
        <dbReference type="Pfam" id="PF00149"/>
    </source>
</evidence>
<evidence type="ECO:0000256" key="3">
    <source>
        <dbReference type="SAM" id="Phobius"/>
    </source>
</evidence>
<feature type="transmembrane region" description="Helical" evidence="3">
    <location>
        <begin position="68"/>
        <end position="87"/>
    </location>
</feature>
<dbReference type="Gene3D" id="3.60.21.10">
    <property type="match status" value="1"/>
</dbReference>
<accession>A0ABT1IK43</accession>
<dbReference type="CDD" id="cd07385">
    <property type="entry name" value="MPP_YkuE_C"/>
    <property type="match status" value="1"/>
</dbReference>
<evidence type="ECO:0000313" key="6">
    <source>
        <dbReference type="Proteomes" id="UP001205185"/>
    </source>
</evidence>
<dbReference type="PANTHER" id="PTHR31302:SF31">
    <property type="entry name" value="PHOSPHODIESTERASE YAEI"/>
    <property type="match status" value="1"/>
</dbReference>
<proteinExistence type="predicted"/>
<dbReference type="Pfam" id="PF00149">
    <property type="entry name" value="Metallophos"/>
    <property type="match status" value="1"/>
</dbReference>
<protein>
    <recommendedName>
        <fullName evidence="4">Calcineurin-like phosphoesterase domain-containing protein</fullName>
    </recommendedName>
</protein>
<sequence length="377" mass="40436">MFMVAVGLGVLALHLYLWKRLVRDTTTSARARRVATIVLAVFAGLAVAALVLPRFVGVEIAKWFAWPGYLWLALFFYLLLVLAALELPRLALRRWTRPAESGEVDESRRLFLSRAAGVVAVATAGSVVGAGAVSALGPPTVKRVSVPIGRLAPGLRGMRIAVVSDIHLGPLLGRSHTEQIVRMLNETRPDLVAMVGDLADGTVAELGHAAAPLGDLVAPTYFVTGNHEYYSGYQPWVTELERLGLHYLHNENTKIVHGLDRLTLAGVTDVTGKNFDDGPDMERALTGRVGTTVLLAHQPVQAEKAATLGVDLQLSGHTHGGQLWPFHYVVRAAQPAVSGLSKVDKTWLYVTNGVGTWGPPVRVGAAPDISVIELAAD</sequence>
<keyword evidence="1" id="KW-0479">Metal-binding</keyword>
<dbReference type="RefSeq" id="WP_253890031.1">
    <property type="nucleotide sequence ID" value="NZ_BAAAVB010000019.1"/>
</dbReference>
<keyword evidence="3" id="KW-1133">Transmembrane helix</keyword>
<dbReference type="InterPro" id="IPR051158">
    <property type="entry name" value="Metallophosphoesterase_sf"/>
</dbReference>
<gene>
    <name evidence="5" type="ORF">LV75_005546</name>
</gene>